<sequence>MKLNLGLLILRIFAGLTMLMGHGWGKLTNFSTLSAKFPDVIGLGSQVSLSLAVFSEVFCAAFLVLGLLTRWVSIPLFITMAVAFFIVHGADPFKSKELAFMYMGIYGALICTGGGDFSIDRFIKKA</sequence>
<dbReference type="RefSeq" id="WP_014244339.1">
    <property type="nucleotide sequence ID" value="NC_016620.1"/>
</dbReference>
<evidence type="ECO:0000256" key="2">
    <source>
        <dbReference type="ARBA" id="ARBA00006679"/>
    </source>
</evidence>
<dbReference type="STRING" id="862908.BMS_1727"/>
<organism evidence="8 9">
    <name type="scientific">Halobacteriovorax marinus (strain ATCC BAA-682 / DSM 15412 / SJ)</name>
    <name type="common">Bacteriovorax marinus</name>
    <dbReference type="NCBI Taxonomy" id="862908"/>
    <lineage>
        <taxon>Bacteria</taxon>
        <taxon>Pseudomonadati</taxon>
        <taxon>Bdellovibrionota</taxon>
        <taxon>Bacteriovoracia</taxon>
        <taxon>Bacteriovoracales</taxon>
        <taxon>Halobacteriovoraceae</taxon>
        <taxon>Halobacteriovorax</taxon>
    </lineage>
</organism>
<dbReference type="GO" id="GO:0005886">
    <property type="term" value="C:plasma membrane"/>
    <property type="evidence" value="ECO:0007669"/>
    <property type="project" value="UniProtKB-SubCell"/>
</dbReference>
<comment type="subcellular location">
    <subcellularLocation>
        <location evidence="1">Cell membrane</location>
        <topology evidence="1">Multi-pass membrane protein</topology>
    </subcellularLocation>
</comment>
<dbReference type="PANTHER" id="PTHR33452">
    <property type="entry name" value="OXIDOREDUCTASE CATD-RELATED"/>
    <property type="match status" value="1"/>
</dbReference>
<comment type="similarity">
    <text evidence="2">Belongs to the DoxX family.</text>
</comment>
<dbReference type="Proteomes" id="UP000008963">
    <property type="component" value="Chromosome"/>
</dbReference>
<dbReference type="PATRIC" id="fig|862908.3.peg.1641"/>
<dbReference type="eggNOG" id="COG2259">
    <property type="taxonomic scope" value="Bacteria"/>
</dbReference>
<keyword evidence="3" id="KW-1003">Cell membrane</keyword>
<name>E1X1G7_HALMS</name>
<evidence type="ECO:0000256" key="7">
    <source>
        <dbReference type="SAM" id="Phobius"/>
    </source>
</evidence>
<feature type="transmembrane region" description="Helical" evidence="7">
    <location>
        <begin position="99"/>
        <end position="119"/>
    </location>
</feature>
<keyword evidence="6 7" id="KW-0472">Membrane</keyword>
<reference evidence="9" key="1">
    <citation type="journal article" date="2013" name="ISME J.">
        <title>A small predatory core genome in the divergent marine Bacteriovorax marinus SJ and the terrestrial Bdellovibrio bacteriovorus.</title>
        <authorList>
            <person name="Crossman L.C."/>
            <person name="Chen H."/>
            <person name="Cerdeno-Tarraga A.M."/>
            <person name="Brooks K."/>
            <person name="Quail M.A."/>
            <person name="Pineiro S.A."/>
            <person name="Hobley L."/>
            <person name="Sockett R.E."/>
            <person name="Bentley S.D."/>
            <person name="Parkhill J."/>
            <person name="Williams H.N."/>
            <person name="Stine O.C."/>
        </authorList>
    </citation>
    <scope>NUCLEOTIDE SEQUENCE [LARGE SCALE GENOMIC DNA]</scope>
    <source>
        <strain evidence="9">ATCC BAA-682 / DSM 15412 / SJ</strain>
    </source>
</reference>
<accession>E1X1G7</accession>
<dbReference type="Pfam" id="PF07681">
    <property type="entry name" value="DoxX"/>
    <property type="match status" value="1"/>
</dbReference>
<evidence type="ECO:0000313" key="8">
    <source>
        <dbReference type="EMBL" id="CBW26558.1"/>
    </source>
</evidence>
<keyword evidence="9" id="KW-1185">Reference proteome</keyword>
<dbReference type="OrthoDB" id="9813193at2"/>
<protein>
    <submittedName>
        <fullName evidence="8">Transmembrane DoxX protein</fullName>
    </submittedName>
</protein>
<evidence type="ECO:0000256" key="4">
    <source>
        <dbReference type="ARBA" id="ARBA00022692"/>
    </source>
</evidence>
<dbReference type="KEGG" id="bmx:BMS_1727"/>
<evidence type="ECO:0000256" key="5">
    <source>
        <dbReference type="ARBA" id="ARBA00022989"/>
    </source>
</evidence>
<gene>
    <name evidence="8" type="ordered locus">BMS_1727</name>
</gene>
<feature type="transmembrane region" description="Helical" evidence="7">
    <location>
        <begin position="45"/>
        <end position="64"/>
    </location>
</feature>
<evidence type="ECO:0000256" key="6">
    <source>
        <dbReference type="ARBA" id="ARBA00023136"/>
    </source>
</evidence>
<evidence type="ECO:0000313" key="9">
    <source>
        <dbReference type="Proteomes" id="UP000008963"/>
    </source>
</evidence>
<evidence type="ECO:0000256" key="1">
    <source>
        <dbReference type="ARBA" id="ARBA00004651"/>
    </source>
</evidence>
<dbReference type="InterPro" id="IPR032808">
    <property type="entry name" value="DoxX"/>
</dbReference>
<feature type="transmembrane region" description="Helical" evidence="7">
    <location>
        <begin position="71"/>
        <end position="87"/>
    </location>
</feature>
<keyword evidence="4 7" id="KW-0812">Transmembrane</keyword>
<evidence type="ECO:0000256" key="3">
    <source>
        <dbReference type="ARBA" id="ARBA00022475"/>
    </source>
</evidence>
<proteinExistence type="inferred from homology"/>
<dbReference type="EMBL" id="FQ312005">
    <property type="protein sequence ID" value="CBW26558.1"/>
    <property type="molecule type" value="Genomic_DNA"/>
</dbReference>
<dbReference type="PANTHER" id="PTHR33452:SF1">
    <property type="entry name" value="INNER MEMBRANE PROTEIN YPHA-RELATED"/>
    <property type="match status" value="1"/>
</dbReference>
<dbReference type="InterPro" id="IPR051907">
    <property type="entry name" value="DoxX-like_oxidoreductase"/>
</dbReference>
<dbReference type="AlphaFoldDB" id="E1X1G7"/>
<dbReference type="HOGENOM" id="CLU_058421_6_5_7"/>
<keyword evidence="5 7" id="KW-1133">Transmembrane helix</keyword>